<evidence type="ECO:0000259" key="10">
    <source>
        <dbReference type="PROSITE" id="PS51194"/>
    </source>
</evidence>
<sequence>MEHYKKIWSFHNNNTFIQELLARRLGISKITAQILANRGICSVEEARTFLFGSLEDLYDPLQMHGMEEAVQRIKQAIKENQRILVYGDYDVDGITSTVLLLDTLEFLGAACDFYIPHRLTEGYGLNINSLKTIKEQGFNLVITVDCGISSADEVSWARDNGLEIIITDHHEPPEHIPQAYAVINPKQAWCTYPFKELAGVGVAFKLAQALLRAHEKEYLVPKLLDLVALGTVADMVPLVGENRITTKQGLQLINAGHREGLAALIEVAGLADQSIDSEQIAFALAPRLNAVGRIDHAAKGVRLLREKNREMAVSIAKALDRANKERQAIENLIFTEAVEIIESNSLLDNKALVLARPDWHLGIVGIVASKLVNRYCRPVILLSVNGEVAKGSARSIPGFNLFAALQSCEAFLKKYGGHSQAAGLTLNVDDISAFTAAFNEIVDQQITAEHMAEALPIDGEISFKDVTFDLYNQLVALEPFGFGNPTPLFACRQADIIDCRKVGSDGKHLKMKIMNEKLLMEAIGFNLSACQNSIDFADKIDIVFELKKNDWNGRSNLQLNVRAIKQAGSPDNPFRASSPSAEQETSKSFLDELFDHAAEYLVDDYYRNIGEKEEFYTKVVGVTFDNRQEIVARLREGEKLFLVREHNNPHDPNAVRVENRTGEQVGYLNARLAKHFAPLLDKGEQYLTLVSNVTGGQDKNYGLNIIIQKVQDKSFAEKRAILADIRKRLKSLDEKKLLEAVRGALLGPYPYRESQLAALQSLLEGNNTLAIFGTGRGKSAVFQSMAVYKAIKEDALTIIVYPLRALVNDQYEAMLNKLSALGMRIYKGNGTLSAGERAMLFAVLEAGDIDILLTTPEFLSFHMEKILAMPKKIGLFVVDESHHISMSSLSHRPAYKRISHIAEGLGRPLTLAVTATANDEVAQEIIAALAINQVVIDPYVRKNLQLIDKRGIEDKSAYIKQVLATGGKTIIYVNSRLKAVELALMLREANPHLADKIAYYHAGLKNEHRHTIEKMFKEGELLAIVATSAFGEGIDIPDVRHVVLYHLNFNFTEFNQQSGRAGRDGGTSHIHLLCGPKDIRINEFILELAAPGRDFLAALYTALQQLKNDWGEIRLTNKEIAHKMEKAGMRLAKDSSVSSGLGILEELGLIRRESVGRERQIFVNPPPGNKINLENSLRFLEGQEEKAAFQEFQQAFFDASSEELLNQVNRAIFPSKYATNSGIEGQMLNSTLG</sequence>
<dbReference type="InterPro" id="IPR051673">
    <property type="entry name" value="SSDNA_exonuclease_RecJ"/>
</dbReference>
<dbReference type="InterPro" id="IPR011545">
    <property type="entry name" value="DEAD/DEAH_box_helicase_dom"/>
</dbReference>
<dbReference type="KEGG" id="tjr:TherJR_1205"/>
<dbReference type="eggNOG" id="COG0514">
    <property type="taxonomic scope" value="Bacteria"/>
</dbReference>
<dbReference type="InterPro" id="IPR001650">
    <property type="entry name" value="Helicase_C-like"/>
</dbReference>
<dbReference type="InterPro" id="IPR001667">
    <property type="entry name" value="DDH_dom"/>
</dbReference>
<accession>D5XEJ8</accession>
<dbReference type="InterPro" id="IPR014905">
    <property type="entry name" value="HIRAN"/>
</dbReference>
<dbReference type="Pfam" id="PF02272">
    <property type="entry name" value="DHHA1"/>
    <property type="match status" value="1"/>
</dbReference>
<dbReference type="PROSITE" id="PS51194">
    <property type="entry name" value="HELICASE_CTER"/>
    <property type="match status" value="1"/>
</dbReference>
<feature type="domain" description="Helicase ATP-binding" evidence="9">
    <location>
        <begin position="759"/>
        <end position="935"/>
    </location>
</feature>
<dbReference type="Proteomes" id="UP000002377">
    <property type="component" value="Chromosome"/>
</dbReference>
<evidence type="ECO:0000313" key="11">
    <source>
        <dbReference type="EMBL" id="ADG82069.1"/>
    </source>
</evidence>
<dbReference type="GO" id="GO:0003676">
    <property type="term" value="F:nucleic acid binding"/>
    <property type="evidence" value="ECO:0007669"/>
    <property type="project" value="InterPro"/>
</dbReference>
<dbReference type="InterPro" id="IPR014001">
    <property type="entry name" value="Helicase_ATP-bd"/>
</dbReference>
<dbReference type="SMART" id="SM00910">
    <property type="entry name" value="HIRAN"/>
    <property type="match status" value="1"/>
</dbReference>
<dbReference type="PROSITE" id="PS51192">
    <property type="entry name" value="HELICASE_ATP_BIND_1"/>
    <property type="match status" value="1"/>
</dbReference>
<dbReference type="HOGENOM" id="CLU_009736_3_0_9"/>
<name>D5XEJ8_THEPJ</name>
<comment type="similarity">
    <text evidence="1">Belongs to the RecJ family.</text>
</comment>
<dbReference type="SUPFAM" id="SSF52540">
    <property type="entry name" value="P-loop containing nucleoside triphosphate hydrolases"/>
    <property type="match status" value="1"/>
</dbReference>
<dbReference type="Gene3D" id="3.30.70.2330">
    <property type="match status" value="1"/>
</dbReference>
<dbReference type="PANTHER" id="PTHR30255:SF2">
    <property type="entry name" value="SINGLE-STRANDED-DNA-SPECIFIC EXONUCLEASE RECJ"/>
    <property type="match status" value="1"/>
</dbReference>
<dbReference type="InterPro" id="IPR003156">
    <property type="entry name" value="DHHA1_dom"/>
</dbReference>
<dbReference type="NCBIfam" id="TIGR00644">
    <property type="entry name" value="recJ"/>
    <property type="match status" value="1"/>
</dbReference>
<protein>
    <recommendedName>
        <fullName evidence="2">Single-stranded-DNA-specific exonuclease RecJ</fullName>
    </recommendedName>
</protein>
<reference evidence="11 12" key="1">
    <citation type="submission" date="2010-05" db="EMBL/GenBank/DDBJ databases">
        <title>Complete sequence of Thermincola sp. JR.</title>
        <authorList>
            <consortium name="US DOE Joint Genome Institute"/>
            <person name="Lucas S."/>
            <person name="Copeland A."/>
            <person name="Lapidus A."/>
            <person name="Cheng J.-F."/>
            <person name="Bruce D."/>
            <person name="Goodwin L."/>
            <person name="Pitluck S."/>
            <person name="Chertkov O."/>
            <person name="Detter J.C."/>
            <person name="Han C."/>
            <person name="Tapia R."/>
            <person name="Land M."/>
            <person name="Hauser L."/>
            <person name="Kyrpides N."/>
            <person name="Mikhailova N."/>
            <person name="Hazen T.C."/>
            <person name="Woyke T."/>
        </authorList>
    </citation>
    <scope>NUCLEOTIDE SEQUENCE [LARGE SCALE GENOMIC DNA]</scope>
    <source>
        <strain evidence="11 12">JR</strain>
    </source>
</reference>
<keyword evidence="5" id="KW-0547">Nucleotide-binding</keyword>
<evidence type="ECO:0000256" key="1">
    <source>
        <dbReference type="ARBA" id="ARBA00005915"/>
    </source>
</evidence>
<evidence type="ECO:0000256" key="2">
    <source>
        <dbReference type="ARBA" id="ARBA00019841"/>
    </source>
</evidence>
<keyword evidence="6" id="KW-0378">Hydrolase</keyword>
<keyword evidence="8" id="KW-0067">ATP-binding</keyword>
<proteinExistence type="inferred from homology"/>
<dbReference type="RefSeq" id="WP_013120088.1">
    <property type="nucleotide sequence ID" value="NC_014152.1"/>
</dbReference>
<keyword evidence="12" id="KW-1185">Reference proteome</keyword>
<dbReference type="eggNOG" id="COG0608">
    <property type="taxonomic scope" value="Bacteria"/>
</dbReference>
<gene>
    <name evidence="11" type="ordered locus">TherJR_1205</name>
</gene>
<dbReference type="Gene3D" id="3.10.310.30">
    <property type="match status" value="1"/>
</dbReference>
<keyword evidence="3" id="KW-0540">Nuclease</keyword>
<dbReference type="Gene3D" id="3.40.50.300">
    <property type="entry name" value="P-loop containing nucleotide triphosphate hydrolases"/>
    <property type="match status" value="2"/>
</dbReference>
<evidence type="ECO:0000256" key="5">
    <source>
        <dbReference type="ARBA" id="ARBA00022741"/>
    </source>
</evidence>
<evidence type="ECO:0000256" key="4">
    <source>
        <dbReference type="ARBA" id="ARBA00022723"/>
    </source>
</evidence>
<dbReference type="Gene3D" id="3.90.1640.30">
    <property type="match status" value="1"/>
</dbReference>
<feature type="domain" description="Helicase C-terminal" evidence="10">
    <location>
        <begin position="958"/>
        <end position="1107"/>
    </location>
</feature>
<dbReference type="InterPro" id="IPR038763">
    <property type="entry name" value="DHH_sf"/>
</dbReference>
<dbReference type="GO" id="GO:0016818">
    <property type="term" value="F:hydrolase activity, acting on acid anhydrides, in phosphorus-containing anhydrides"/>
    <property type="evidence" value="ECO:0007669"/>
    <property type="project" value="InterPro"/>
</dbReference>
<dbReference type="SUPFAM" id="SSF64182">
    <property type="entry name" value="DHH phosphoesterases"/>
    <property type="match status" value="1"/>
</dbReference>
<dbReference type="GO" id="GO:0006281">
    <property type="term" value="P:DNA repair"/>
    <property type="evidence" value="ECO:0007669"/>
    <property type="project" value="InterPro"/>
</dbReference>
<evidence type="ECO:0000256" key="3">
    <source>
        <dbReference type="ARBA" id="ARBA00022722"/>
    </source>
</evidence>
<dbReference type="Pfam" id="PF00270">
    <property type="entry name" value="DEAD"/>
    <property type="match status" value="1"/>
</dbReference>
<dbReference type="InterPro" id="IPR027417">
    <property type="entry name" value="P-loop_NTPase"/>
</dbReference>
<dbReference type="PANTHER" id="PTHR30255">
    <property type="entry name" value="SINGLE-STRANDED-DNA-SPECIFIC EXONUCLEASE RECJ"/>
    <property type="match status" value="1"/>
</dbReference>
<dbReference type="Pfam" id="PF01368">
    <property type="entry name" value="DHH"/>
    <property type="match status" value="1"/>
</dbReference>
<dbReference type="InterPro" id="IPR041122">
    <property type="entry name" value="RecJ_OB"/>
</dbReference>
<keyword evidence="4" id="KW-0479">Metal-binding</keyword>
<dbReference type="GO" id="GO:0008409">
    <property type="term" value="F:5'-3' exonuclease activity"/>
    <property type="evidence" value="ECO:0007669"/>
    <property type="project" value="InterPro"/>
</dbReference>
<keyword evidence="7 11" id="KW-0269">Exonuclease</keyword>
<dbReference type="SMART" id="SM00490">
    <property type="entry name" value="HELICc"/>
    <property type="match status" value="1"/>
</dbReference>
<dbReference type="Pfam" id="PF17768">
    <property type="entry name" value="RecJ_OB"/>
    <property type="match status" value="1"/>
</dbReference>
<dbReference type="GO" id="GO:0006310">
    <property type="term" value="P:DNA recombination"/>
    <property type="evidence" value="ECO:0007669"/>
    <property type="project" value="InterPro"/>
</dbReference>
<dbReference type="Pfam" id="PF08797">
    <property type="entry name" value="HIRAN"/>
    <property type="match status" value="1"/>
</dbReference>
<dbReference type="Pfam" id="PF00271">
    <property type="entry name" value="Helicase_C"/>
    <property type="match status" value="1"/>
</dbReference>
<dbReference type="AlphaFoldDB" id="D5XEJ8"/>
<dbReference type="SMART" id="SM00487">
    <property type="entry name" value="DEXDc"/>
    <property type="match status" value="1"/>
</dbReference>
<organism evidence="11 12">
    <name type="scientific">Thermincola potens (strain JR)</name>
    <dbReference type="NCBI Taxonomy" id="635013"/>
    <lineage>
        <taxon>Bacteria</taxon>
        <taxon>Bacillati</taxon>
        <taxon>Bacillota</taxon>
        <taxon>Clostridia</taxon>
        <taxon>Eubacteriales</taxon>
        <taxon>Thermincolaceae</taxon>
        <taxon>Thermincola</taxon>
    </lineage>
</organism>
<dbReference type="GO" id="GO:0008270">
    <property type="term" value="F:zinc ion binding"/>
    <property type="evidence" value="ECO:0007669"/>
    <property type="project" value="InterPro"/>
</dbReference>
<dbReference type="STRING" id="635013.TherJR_1205"/>
<dbReference type="InterPro" id="IPR004610">
    <property type="entry name" value="RecJ"/>
</dbReference>
<dbReference type="OrthoDB" id="9809852at2"/>
<evidence type="ECO:0000259" key="9">
    <source>
        <dbReference type="PROSITE" id="PS51192"/>
    </source>
</evidence>
<dbReference type="EMBL" id="CP002028">
    <property type="protein sequence ID" value="ADG82069.1"/>
    <property type="molecule type" value="Genomic_DNA"/>
</dbReference>
<dbReference type="GO" id="GO:0005524">
    <property type="term" value="F:ATP binding"/>
    <property type="evidence" value="ECO:0007669"/>
    <property type="project" value="UniProtKB-KW"/>
</dbReference>
<evidence type="ECO:0000256" key="7">
    <source>
        <dbReference type="ARBA" id="ARBA00022839"/>
    </source>
</evidence>
<evidence type="ECO:0000256" key="8">
    <source>
        <dbReference type="ARBA" id="ARBA00022840"/>
    </source>
</evidence>
<evidence type="ECO:0000313" key="12">
    <source>
        <dbReference type="Proteomes" id="UP000002377"/>
    </source>
</evidence>
<evidence type="ECO:0000256" key="6">
    <source>
        <dbReference type="ARBA" id="ARBA00022801"/>
    </source>
</evidence>